<keyword evidence="1 3" id="KW-0056">Arginine metabolism</keyword>
<evidence type="ECO:0000256" key="3">
    <source>
        <dbReference type="HAMAP-Rule" id="MF_01172"/>
    </source>
</evidence>
<dbReference type="NCBIfam" id="TIGR03241">
    <property type="entry name" value="arg_catab_astB"/>
    <property type="match status" value="1"/>
</dbReference>
<feature type="active site" evidence="3">
    <location>
        <position position="180"/>
    </location>
</feature>
<reference evidence="5 6" key="1">
    <citation type="submission" date="2024-06" db="EMBL/GenBank/DDBJ databases">
        <authorList>
            <person name="Li Z."/>
            <person name="Jiang Y."/>
        </authorList>
    </citation>
    <scope>NUCLEOTIDE SEQUENCE [LARGE SCALE GENOMIC DNA]</scope>
    <source>
        <strain evidence="5 6">HSW-8</strain>
    </source>
</reference>
<feature type="binding site" evidence="3">
    <location>
        <position position="218"/>
    </location>
    <ligand>
        <name>substrate</name>
    </ligand>
</feature>
<dbReference type="HAMAP" id="MF_01172">
    <property type="entry name" value="AstB"/>
    <property type="match status" value="1"/>
</dbReference>
<comment type="subunit">
    <text evidence="3">Homodimer.</text>
</comment>
<evidence type="ECO:0000313" key="5">
    <source>
        <dbReference type="EMBL" id="MES0873721.1"/>
    </source>
</evidence>
<dbReference type="SUPFAM" id="SSF55909">
    <property type="entry name" value="Pentein"/>
    <property type="match status" value="1"/>
</dbReference>
<evidence type="ECO:0000256" key="1">
    <source>
        <dbReference type="ARBA" id="ARBA00022503"/>
    </source>
</evidence>
<feature type="active site" description="Nucleophile" evidence="3">
    <location>
        <position position="375"/>
    </location>
</feature>
<keyword evidence="6" id="KW-1185">Reference proteome</keyword>
<keyword evidence="2 3" id="KW-0378">Hydrolase</keyword>
<dbReference type="EMBL" id="JBEPIJ010000006">
    <property type="protein sequence ID" value="MES0873721.1"/>
    <property type="molecule type" value="Genomic_DNA"/>
</dbReference>
<comment type="catalytic activity">
    <reaction evidence="3">
        <text>N(2)-succinyl-L-arginine + 2 H2O + 2 H(+) = N(2)-succinyl-L-ornithine + 2 NH4(+) + CO2</text>
        <dbReference type="Rhea" id="RHEA:19533"/>
        <dbReference type="ChEBI" id="CHEBI:15377"/>
        <dbReference type="ChEBI" id="CHEBI:15378"/>
        <dbReference type="ChEBI" id="CHEBI:16526"/>
        <dbReference type="ChEBI" id="CHEBI:28938"/>
        <dbReference type="ChEBI" id="CHEBI:58241"/>
        <dbReference type="ChEBI" id="CHEBI:58514"/>
        <dbReference type="EC" id="3.5.3.23"/>
    </reaction>
</comment>
<feature type="binding site" evidence="3">
    <location>
        <position position="369"/>
    </location>
    <ligand>
        <name>substrate</name>
    </ligand>
</feature>
<dbReference type="EC" id="3.5.3.23" evidence="3 4"/>
<dbReference type="PANTHER" id="PTHR30420">
    <property type="entry name" value="N-SUCCINYLARGININE DIHYDROLASE"/>
    <property type="match status" value="1"/>
</dbReference>
<evidence type="ECO:0000313" key="6">
    <source>
        <dbReference type="Proteomes" id="UP001465331"/>
    </source>
</evidence>
<comment type="function">
    <text evidence="3">Catalyzes the hydrolysis of N(2)-succinylarginine into N(2)-succinylornithine, ammonia and CO(2).</text>
</comment>
<dbReference type="Gene3D" id="3.75.10.20">
    <property type="entry name" value="Succinylarginine dihydrolase"/>
    <property type="match status" value="1"/>
</dbReference>
<comment type="pathway">
    <text evidence="3">Amino-acid degradation; L-arginine degradation via AST pathway; L-glutamate and succinate from L-arginine: step 2/5.</text>
</comment>
<organism evidence="5 6">
    <name type="scientific">Sinimarinibacterium thermocellulolyticum</name>
    <dbReference type="NCBI Taxonomy" id="3170016"/>
    <lineage>
        <taxon>Bacteria</taxon>
        <taxon>Pseudomonadati</taxon>
        <taxon>Pseudomonadota</taxon>
        <taxon>Gammaproteobacteria</taxon>
        <taxon>Nevskiales</taxon>
        <taxon>Nevskiaceae</taxon>
        <taxon>Sinimarinibacterium</taxon>
    </lineage>
</organism>
<feature type="binding site" evidence="3">
    <location>
        <position position="116"/>
    </location>
    <ligand>
        <name>substrate</name>
    </ligand>
</feature>
<feature type="binding site" evidence="3">
    <location>
        <begin position="25"/>
        <end position="34"/>
    </location>
    <ligand>
        <name>substrate</name>
    </ligand>
</feature>
<accession>A0ABV2AA24</accession>
<dbReference type="InterPro" id="IPR037031">
    <property type="entry name" value="AstB_sf"/>
</dbReference>
<evidence type="ECO:0000256" key="2">
    <source>
        <dbReference type="ARBA" id="ARBA00022801"/>
    </source>
</evidence>
<dbReference type="Proteomes" id="UP001465331">
    <property type="component" value="Unassembled WGS sequence"/>
</dbReference>
<dbReference type="NCBIfam" id="NF009789">
    <property type="entry name" value="PRK13281.1"/>
    <property type="match status" value="1"/>
</dbReference>
<name>A0ABV2AA24_9GAMM</name>
<dbReference type="Pfam" id="PF04996">
    <property type="entry name" value="AstB"/>
    <property type="match status" value="1"/>
</dbReference>
<evidence type="ECO:0000256" key="4">
    <source>
        <dbReference type="NCBIfam" id="TIGR03241"/>
    </source>
</evidence>
<comment type="similarity">
    <text evidence="3">Belongs to the succinylarginine dihydrolase family.</text>
</comment>
<dbReference type="InterPro" id="IPR007079">
    <property type="entry name" value="SuccinylArg_d-Hdrlase_AstB"/>
</dbReference>
<gene>
    <name evidence="3 5" type="primary">astB</name>
    <name evidence="5" type="ORF">ABSH63_06860</name>
</gene>
<feature type="binding site" evidence="3">
    <location>
        <position position="256"/>
    </location>
    <ligand>
        <name>substrate</name>
    </ligand>
</feature>
<dbReference type="PANTHER" id="PTHR30420:SF2">
    <property type="entry name" value="N-SUCCINYLARGININE DIHYDROLASE"/>
    <property type="match status" value="1"/>
</dbReference>
<feature type="active site" evidence="3">
    <location>
        <position position="254"/>
    </location>
</feature>
<comment type="caution">
    <text evidence="5">The sequence shown here is derived from an EMBL/GenBank/DDBJ whole genome shotgun (WGS) entry which is preliminary data.</text>
</comment>
<sequence>MSTAKPEATLEANFDGLVGPTHHYAGLSFGNVASERNARRIANPREAARQGLMKMQALAALGLPQAVLPPQERPHLPTLRRLGYSGTDAQILARVARSAPELLAAVSSASAMWTANAATVSPSADCADARVHITPANLCSNLHRAIETETTARVLKAVFPDPSRFVHHAPLPATPMLGDEGAANHTRLCSDYGDPGLELFVYGRGGDDEPRPARYPARQTRMASAAIARLHELDAAATFFAQQHPEAIDAGVFHNDVIAVGNREVLLYHEQAFVDAQALRGWICTHLPGERRPVFIEISETEVSLDAAIASYLFNSQLVCPADGGMRLIVARECEETPAVWSALQRILADDRNPINGIAVFDLRQSMQNGGGPACLRLRVVLTPAERAAVAPGVWITPERHAELLAWVDAHYRDRLTVDDLADPQLLEESRTALDRLTALLKLGSLYDFQRN</sequence>
<dbReference type="RefSeq" id="WP_352888547.1">
    <property type="nucleotide sequence ID" value="NZ_JBEPIJ010000006.1"/>
</dbReference>
<feature type="binding site" evidence="3">
    <location>
        <begin position="143"/>
        <end position="144"/>
    </location>
    <ligand>
        <name>substrate</name>
    </ligand>
</feature>
<dbReference type="GO" id="GO:0009015">
    <property type="term" value="F:N-succinylarginine dihydrolase activity"/>
    <property type="evidence" value="ECO:0007669"/>
    <property type="project" value="UniProtKB-EC"/>
</dbReference>
<proteinExistence type="inferred from homology"/>
<protein>
    <recommendedName>
        <fullName evidence="3 4">N-succinylarginine dihydrolase</fullName>
        <ecNumber evidence="3 4">3.5.3.23</ecNumber>
    </recommendedName>
</protein>